<keyword evidence="2" id="KW-1185">Reference proteome</keyword>
<dbReference type="AlphaFoldDB" id="A0A8J3N5P2"/>
<dbReference type="EMBL" id="BNJK01000001">
    <property type="protein sequence ID" value="GHO96698.1"/>
    <property type="molecule type" value="Genomic_DNA"/>
</dbReference>
<name>A0A8J3N5P2_9CHLR</name>
<gene>
    <name evidence="1" type="ORF">KSF_067460</name>
</gene>
<comment type="caution">
    <text evidence="1">The sequence shown here is derived from an EMBL/GenBank/DDBJ whole genome shotgun (WGS) entry which is preliminary data.</text>
</comment>
<organism evidence="1 2">
    <name type="scientific">Reticulibacter mediterranei</name>
    <dbReference type="NCBI Taxonomy" id="2778369"/>
    <lineage>
        <taxon>Bacteria</taxon>
        <taxon>Bacillati</taxon>
        <taxon>Chloroflexota</taxon>
        <taxon>Ktedonobacteria</taxon>
        <taxon>Ktedonobacterales</taxon>
        <taxon>Reticulibacteraceae</taxon>
        <taxon>Reticulibacter</taxon>
    </lineage>
</organism>
<dbReference type="RefSeq" id="WP_220207304.1">
    <property type="nucleotide sequence ID" value="NZ_BNJK01000001.1"/>
</dbReference>
<reference evidence="1" key="1">
    <citation type="submission" date="2020-10" db="EMBL/GenBank/DDBJ databases">
        <title>Taxonomic study of unclassified bacteria belonging to the class Ktedonobacteria.</title>
        <authorList>
            <person name="Yabe S."/>
            <person name="Wang C.M."/>
            <person name="Zheng Y."/>
            <person name="Sakai Y."/>
            <person name="Cavaletti L."/>
            <person name="Monciardini P."/>
            <person name="Donadio S."/>
        </authorList>
    </citation>
    <scope>NUCLEOTIDE SEQUENCE</scope>
    <source>
        <strain evidence="1">ID150040</strain>
    </source>
</reference>
<sequence length="63" mass="7141">MAVSRQKAAFLIVLVFILSTLFNSILIKYDERGNAFAIQYPAHTGIIMPYQHPKFCPPPPFDC</sequence>
<dbReference type="Proteomes" id="UP000597444">
    <property type="component" value="Unassembled WGS sequence"/>
</dbReference>
<evidence type="ECO:0000313" key="2">
    <source>
        <dbReference type="Proteomes" id="UP000597444"/>
    </source>
</evidence>
<protein>
    <submittedName>
        <fullName evidence="1">Uncharacterized protein</fullName>
    </submittedName>
</protein>
<evidence type="ECO:0000313" key="1">
    <source>
        <dbReference type="EMBL" id="GHO96698.1"/>
    </source>
</evidence>
<accession>A0A8J3N5P2</accession>
<proteinExistence type="predicted"/>